<dbReference type="AlphaFoldDB" id="A0A8X7WLQ2"/>
<feature type="region of interest" description="Disordered" evidence="1">
    <location>
        <begin position="64"/>
        <end position="88"/>
    </location>
</feature>
<evidence type="ECO:0000313" key="3">
    <source>
        <dbReference type="Proteomes" id="UP000886595"/>
    </source>
</evidence>
<name>A0A8X7WLQ2_BRACI</name>
<evidence type="ECO:0000313" key="2">
    <source>
        <dbReference type="EMBL" id="KAG2332566.1"/>
    </source>
</evidence>
<feature type="compositionally biased region" description="Polar residues" evidence="1">
    <location>
        <begin position="67"/>
        <end position="80"/>
    </location>
</feature>
<proteinExistence type="predicted"/>
<comment type="caution">
    <text evidence="2">The sequence shown here is derived from an EMBL/GenBank/DDBJ whole genome shotgun (WGS) entry which is preliminary data.</text>
</comment>
<protein>
    <submittedName>
        <fullName evidence="2">Uncharacterized protein</fullName>
    </submittedName>
</protein>
<organism evidence="2 3">
    <name type="scientific">Brassica carinata</name>
    <name type="common">Ethiopian mustard</name>
    <name type="synonym">Abyssinian cabbage</name>
    <dbReference type="NCBI Taxonomy" id="52824"/>
    <lineage>
        <taxon>Eukaryota</taxon>
        <taxon>Viridiplantae</taxon>
        <taxon>Streptophyta</taxon>
        <taxon>Embryophyta</taxon>
        <taxon>Tracheophyta</taxon>
        <taxon>Spermatophyta</taxon>
        <taxon>Magnoliopsida</taxon>
        <taxon>eudicotyledons</taxon>
        <taxon>Gunneridae</taxon>
        <taxon>Pentapetalae</taxon>
        <taxon>rosids</taxon>
        <taxon>malvids</taxon>
        <taxon>Brassicales</taxon>
        <taxon>Brassicaceae</taxon>
        <taxon>Brassiceae</taxon>
        <taxon>Brassica</taxon>
    </lineage>
</organism>
<accession>A0A8X7WLQ2</accession>
<keyword evidence="3" id="KW-1185">Reference proteome</keyword>
<dbReference type="Proteomes" id="UP000886595">
    <property type="component" value="Unassembled WGS sequence"/>
</dbReference>
<sequence>MKPVDKVPEGRLEHEPEREKLEGREAALTLRTAMTTDTDTAPPDLPRATTANEIHTAALAKLANEVKGNSNSRQRQNKTRPAQDTEERAENCCLHRNVTDQIWNTRDQI</sequence>
<gene>
    <name evidence="2" type="ORF">Bca52824_003746</name>
</gene>
<reference evidence="2 3" key="1">
    <citation type="submission" date="2020-02" db="EMBL/GenBank/DDBJ databases">
        <authorList>
            <person name="Ma Q."/>
            <person name="Huang Y."/>
            <person name="Song X."/>
            <person name="Pei D."/>
        </authorList>
    </citation>
    <scope>NUCLEOTIDE SEQUENCE [LARGE SCALE GENOMIC DNA]</scope>
    <source>
        <strain evidence="2">Sxm20200214</strain>
        <tissue evidence="2">Leaf</tissue>
    </source>
</reference>
<dbReference type="EMBL" id="JAAMPC010000001">
    <property type="protein sequence ID" value="KAG2332566.1"/>
    <property type="molecule type" value="Genomic_DNA"/>
</dbReference>
<evidence type="ECO:0000256" key="1">
    <source>
        <dbReference type="SAM" id="MobiDB-lite"/>
    </source>
</evidence>
<feature type="region of interest" description="Disordered" evidence="1">
    <location>
        <begin position="1"/>
        <end position="25"/>
    </location>
</feature>